<proteinExistence type="predicted"/>
<dbReference type="EMBL" id="JABAGV010000021">
    <property type="protein sequence ID" value="MBC2475041.1"/>
    <property type="molecule type" value="Genomic_DNA"/>
</dbReference>
<protein>
    <submittedName>
        <fullName evidence="1">Uncharacterized protein</fullName>
    </submittedName>
</protein>
<name>A0AAW3W822_CLOBE</name>
<comment type="caution">
    <text evidence="1">The sequence shown here is derived from an EMBL/GenBank/DDBJ whole genome shotgun (WGS) entry which is preliminary data.</text>
</comment>
<organism evidence="1 2">
    <name type="scientific">Clostridium beijerinckii</name>
    <name type="common">Clostridium MP</name>
    <dbReference type="NCBI Taxonomy" id="1520"/>
    <lineage>
        <taxon>Bacteria</taxon>
        <taxon>Bacillati</taxon>
        <taxon>Bacillota</taxon>
        <taxon>Clostridia</taxon>
        <taxon>Eubacteriales</taxon>
        <taxon>Clostridiaceae</taxon>
        <taxon>Clostridium</taxon>
    </lineage>
</organism>
<accession>A0AAW3W822</accession>
<sequence length="217" mass="25752">MEINEKIDKLIKKEERDSIYYILYIGVSAYKRLLEDNPELEKSKSFSEIRTRILSFVIKRQFEEDVLSMEFPFKVEIKDVNKFKSKALFLNNKLIRLKINKTTKRNTLHNSNKVSDYMLKEAEVNSKDKKQIEMLFFDNNEAEVGEKKHTFMILGYGVRGKEIDHLDFMIPSYNMKKVEEAFNALDEYNQTILMDVNKEQTEKRIMLLKDEAKALVK</sequence>
<gene>
    <name evidence="1" type="ORF">HGI39_10025</name>
</gene>
<dbReference type="AlphaFoldDB" id="A0AAW3W822"/>
<evidence type="ECO:0000313" key="2">
    <source>
        <dbReference type="Proteomes" id="UP001194098"/>
    </source>
</evidence>
<dbReference type="RefSeq" id="WP_171781453.1">
    <property type="nucleotide sequence ID" value="NZ_JABAGV010000021.1"/>
</dbReference>
<dbReference type="Proteomes" id="UP001194098">
    <property type="component" value="Unassembled WGS sequence"/>
</dbReference>
<evidence type="ECO:0000313" key="1">
    <source>
        <dbReference type="EMBL" id="MBC2475041.1"/>
    </source>
</evidence>
<reference evidence="1" key="2">
    <citation type="journal article" date="2022" name="Nat. Biotechnol.">
        <title>Carbon-negative production of acetone and isopropanol by gas fermentation at industrial pilot scale.</title>
        <authorList>
            <person name="Liew F.E."/>
            <person name="Nogle R."/>
            <person name="Abdalla T."/>
            <person name="Rasor B.J."/>
            <person name="Canter C."/>
            <person name="Jensen R.O."/>
            <person name="Wang L."/>
            <person name="Strutz J."/>
            <person name="Chirania P."/>
            <person name="De Tissera S."/>
            <person name="Mueller A.P."/>
            <person name="Ruan Z."/>
            <person name="Gao A."/>
            <person name="Tran L."/>
            <person name="Engle N.L."/>
            <person name="Bromley J.C."/>
            <person name="Daniell J."/>
            <person name="Conrado R."/>
            <person name="Tschaplinski T.J."/>
            <person name="Giannone R.J."/>
            <person name="Hettich R.L."/>
            <person name="Karim A.S."/>
            <person name="Simpson S.D."/>
            <person name="Brown S.D."/>
            <person name="Leang C."/>
            <person name="Jewett M.C."/>
            <person name="Kopke M."/>
        </authorList>
    </citation>
    <scope>NUCLEOTIDE SEQUENCE</scope>
    <source>
        <strain evidence="1">DJ015</strain>
    </source>
</reference>
<reference evidence="1" key="1">
    <citation type="submission" date="2020-04" db="EMBL/GenBank/DDBJ databases">
        <authorList>
            <person name="Brown S."/>
        </authorList>
    </citation>
    <scope>NUCLEOTIDE SEQUENCE</scope>
    <source>
        <strain evidence="1">DJ015</strain>
    </source>
</reference>